<dbReference type="OrthoDB" id="9813903at2"/>
<keyword evidence="3" id="KW-0812">Transmembrane</keyword>
<accession>D1B1W8</accession>
<dbReference type="FunFam" id="3.30.70.270:FF:000001">
    <property type="entry name" value="Diguanylate cyclase domain protein"/>
    <property type="match status" value="1"/>
</dbReference>
<sequence length="458" mass="52892">MRKLRWCGILGILWLPFSLLGIELLDVEKEYLQHHKSIRVCVDPDWAPFEMMDEHHHYTGIGADLLYLIAKRLDISVEVVPTSDWAESMRASREGKCDIVSFLNQTPLRDAWLLFTKPHFRDPNVFITREEHDFISDLHALKAERIVFPLGTAMEERIRKTYPNLKVMTVHSEAKAFEMVSSKKADIAMRSLIVAAYTIKNEGMFNLKIAGQFPDYINELRIGVIKSEPLLRDILDKAIVTISEDERREIVNKYVSIKAQTVHDYDLIVKLILGFIALGMIFLWRYLELRKYNLELLYLSETDLLTKIYNRMKIEKLLLTLTQEAHQKRTFLCVLLLDIDHFKKVNDTFGHPIGDQVLIQMATLIKISLREGDFLGRWGGEEFLMICPNTSLEEGFKIGERLQECVKKAEFPTQQHHTVSIGVAMLHEEESAYDVIVRADNALYHAKKSGRNNVCVSS</sequence>
<evidence type="ECO:0000256" key="1">
    <source>
        <dbReference type="ARBA" id="ARBA00012528"/>
    </source>
</evidence>
<dbReference type="EMBL" id="CP001816">
    <property type="protein sequence ID" value="ACZ12088.1"/>
    <property type="molecule type" value="Genomic_DNA"/>
</dbReference>
<keyword evidence="3" id="KW-1133">Transmembrane helix</keyword>
<dbReference type="InterPro" id="IPR050469">
    <property type="entry name" value="Diguanylate_Cyclase"/>
</dbReference>
<dbReference type="SMART" id="SM00267">
    <property type="entry name" value="GGDEF"/>
    <property type="match status" value="1"/>
</dbReference>
<dbReference type="SUPFAM" id="SSF53850">
    <property type="entry name" value="Periplasmic binding protein-like II"/>
    <property type="match status" value="1"/>
</dbReference>
<dbReference type="eggNOG" id="COG3706">
    <property type="taxonomic scope" value="Bacteria"/>
</dbReference>
<dbReference type="NCBIfam" id="TIGR00254">
    <property type="entry name" value="GGDEF"/>
    <property type="match status" value="1"/>
</dbReference>
<dbReference type="SUPFAM" id="SSF55073">
    <property type="entry name" value="Nucleotide cyclase"/>
    <property type="match status" value="1"/>
</dbReference>
<evidence type="ECO:0000259" key="4">
    <source>
        <dbReference type="PROSITE" id="PS50887"/>
    </source>
</evidence>
<dbReference type="AlphaFoldDB" id="D1B1W8"/>
<dbReference type="Gene3D" id="3.30.70.270">
    <property type="match status" value="1"/>
</dbReference>
<organism evidence="5 6">
    <name type="scientific">Sulfurospirillum deleyianum (strain ATCC 51133 / DSM 6946 / 5175)</name>
    <dbReference type="NCBI Taxonomy" id="525898"/>
    <lineage>
        <taxon>Bacteria</taxon>
        <taxon>Pseudomonadati</taxon>
        <taxon>Campylobacterota</taxon>
        <taxon>Epsilonproteobacteria</taxon>
        <taxon>Campylobacterales</taxon>
        <taxon>Sulfurospirillaceae</taxon>
        <taxon>Sulfurospirillum</taxon>
    </lineage>
</organism>
<dbReference type="HOGENOM" id="CLU_020667_1_0_7"/>
<dbReference type="EC" id="2.7.7.65" evidence="1"/>
<dbReference type="InterPro" id="IPR043128">
    <property type="entry name" value="Rev_trsase/Diguanyl_cyclase"/>
</dbReference>
<keyword evidence="3" id="KW-0472">Membrane</keyword>
<reference evidence="6" key="1">
    <citation type="submission" date="2009-11" db="EMBL/GenBank/DDBJ databases">
        <title>The complete genome of Sulfurospirillum deleyianum DSM 6946.</title>
        <authorList>
            <consortium name="US DOE Joint Genome Institute (JGI-PGF)"/>
            <person name="Lucas S."/>
            <person name="Copeland A."/>
            <person name="Lapidus A."/>
            <person name="Glavina del Rio T."/>
            <person name="Dalin E."/>
            <person name="Tice H."/>
            <person name="Bruce D."/>
            <person name="Goodwin L."/>
            <person name="Pitluck S."/>
            <person name="Kyrpides N."/>
            <person name="Mavromatis K."/>
            <person name="Ivanova N."/>
            <person name="Ovchinnikova G."/>
            <person name="Munk A.C."/>
            <person name="Lu M."/>
            <person name="Brettin T."/>
            <person name="Detter J.C."/>
            <person name="Han C."/>
            <person name="Tapia R."/>
            <person name="Larimer F."/>
            <person name="Land M."/>
            <person name="Hauser L."/>
            <person name="Markowitz V."/>
            <person name="Cheng J.F."/>
            <person name="Hugenholtz P."/>
            <person name="Woyke T."/>
            <person name="Wu D."/>
            <person name="Aumann P."/>
            <person name="Schneider S."/>
            <person name="Lang E."/>
            <person name="Spring S."/>
            <person name="Klenk H.P."/>
            <person name="Eisen J.A."/>
        </authorList>
    </citation>
    <scope>NUCLEOTIDE SEQUENCE [LARGE SCALE GENOMIC DNA]</scope>
    <source>
        <strain evidence="6">ATCC 51133 / DSM 6946 / 5175</strain>
    </source>
</reference>
<dbReference type="CDD" id="cd01949">
    <property type="entry name" value="GGDEF"/>
    <property type="match status" value="1"/>
</dbReference>
<dbReference type="Pfam" id="PF00990">
    <property type="entry name" value="GGDEF"/>
    <property type="match status" value="1"/>
</dbReference>
<name>D1B1W8_SULD5</name>
<evidence type="ECO:0000313" key="6">
    <source>
        <dbReference type="Proteomes" id="UP000002222"/>
    </source>
</evidence>
<dbReference type="PANTHER" id="PTHR45138:SF9">
    <property type="entry name" value="DIGUANYLATE CYCLASE DGCM-RELATED"/>
    <property type="match status" value="1"/>
</dbReference>
<dbReference type="KEGG" id="sdl:Sdel_1063"/>
<protein>
    <recommendedName>
        <fullName evidence="1">diguanylate cyclase</fullName>
        <ecNumber evidence="1">2.7.7.65</ecNumber>
    </recommendedName>
</protein>
<dbReference type="STRING" id="525898.Sdel_1063"/>
<keyword evidence="6" id="KW-1185">Reference proteome</keyword>
<gene>
    <name evidence="5" type="ordered locus">Sdel_1063</name>
</gene>
<dbReference type="Proteomes" id="UP000002222">
    <property type="component" value="Chromosome"/>
</dbReference>
<feature type="transmembrane region" description="Helical" evidence="3">
    <location>
        <begin position="267"/>
        <end position="287"/>
    </location>
</feature>
<dbReference type="PROSITE" id="PS50887">
    <property type="entry name" value="GGDEF"/>
    <property type="match status" value="1"/>
</dbReference>
<dbReference type="InterPro" id="IPR000160">
    <property type="entry name" value="GGDEF_dom"/>
</dbReference>
<reference evidence="5 6" key="2">
    <citation type="journal article" date="2010" name="Stand. Genomic Sci.">
        <title>Complete genome sequence of Sulfurospirillum deleyianum type strain (5175).</title>
        <authorList>
            <person name="Sikorski J."/>
            <person name="Lapidus A."/>
            <person name="Copeland A."/>
            <person name="Glavina Del Rio T."/>
            <person name="Nolan M."/>
            <person name="Lucas S."/>
            <person name="Chen F."/>
            <person name="Tice H."/>
            <person name="Cheng J.F."/>
            <person name="Saunders E."/>
            <person name="Bruce D."/>
            <person name="Goodwin L."/>
            <person name="Pitluck S."/>
            <person name="Ovchinnikova G."/>
            <person name="Pati A."/>
            <person name="Ivanova N."/>
            <person name="Mavromatis K."/>
            <person name="Chen A."/>
            <person name="Palaniappan K."/>
            <person name="Chain P."/>
            <person name="Land M."/>
            <person name="Hauser L."/>
            <person name="Chang Y.J."/>
            <person name="Jeffries C.D."/>
            <person name="Brettin T."/>
            <person name="Detter J.C."/>
            <person name="Han C."/>
            <person name="Rohde M."/>
            <person name="Lang E."/>
            <person name="Spring S."/>
            <person name="Goker M."/>
            <person name="Bristow J."/>
            <person name="Eisen J.A."/>
            <person name="Markowitz V."/>
            <person name="Hugenholtz P."/>
            <person name="Kyrpides N.C."/>
            <person name="Klenk H.P."/>
        </authorList>
    </citation>
    <scope>NUCLEOTIDE SEQUENCE [LARGE SCALE GENOMIC DNA]</scope>
    <source>
        <strain evidence="6">ATCC 51133 / DSM 6946 / 5175</strain>
    </source>
</reference>
<dbReference type="SMART" id="SM00062">
    <property type="entry name" value="PBPb"/>
    <property type="match status" value="1"/>
</dbReference>
<feature type="domain" description="GGDEF" evidence="4">
    <location>
        <begin position="330"/>
        <end position="458"/>
    </location>
</feature>
<dbReference type="Pfam" id="PF00497">
    <property type="entry name" value="SBP_bac_3"/>
    <property type="match status" value="1"/>
</dbReference>
<dbReference type="InterPro" id="IPR001638">
    <property type="entry name" value="Solute-binding_3/MltF_N"/>
</dbReference>
<comment type="catalytic activity">
    <reaction evidence="2">
        <text>2 GTP = 3',3'-c-di-GMP + 2 diphosphate</text>
        <dbReference type="Rhea" id="RHEA:24898"/>
        <dbReference type="ChEBI" id="CHEBI:33019"/>
        <dbReference type="ChEBI" id="CHEBI:37565"/>
        <dbReference type="ChEBI" id="CHEBI:58805"/>
        <dbReference type="EC" id="2.7.7.65"/>
    </reaction>
</comment>
<evidence type="ECO:0000256" key="3">
    <source>
        <dbReference type="SAM" id="Phobius"/>
    </source>
</evidence>
<evidence type="ECO:0000313" key="5">
    <source>
        <dbReference type="EMBL" id="ACZ12088.1"/>
    </source>
</evidence>
<dbReference type="RefSeq" id="WP_012856846.1">
    <property type="nucleotide sequence ID" value="NC_013512.1"/>
</dbReference>
<dbReference type="CDD" id="cd13708">
    <property type="entry name" value="PBP2_BvgS_like_1"/>
    <property type="match status" value="1"/>
</dbReference>
<dbReference type="Gene3D" id="3.40.190.10">
    <property type="entry name" value="Periplasmic binding protein-like II"/>
    <property type="match status" value="2"/>
</dbReference>
<dbReference type="GO" id="GO:0052621">
    <property type="term" value="F:diguanylate cyclase activity"/>
    <property type="evidence" value="ECO:0007669"/>
    <property type="project" value="UniProtKB-EC"/>
</dbReference>
<proteinExistence type="predicted"/>
<dbReference type="InterPro" id="IPR029787">
    <property type="entry name" value="Nucleotide_cyclase"/>
</dbReference>
<dbReference type="PANTHER" id="PTHR45138">
    <property type="entry name" value="REGULATORY COMPONENTS OF SENSORY TRANSDUCTION SYSTEM"/>
    <property type="match status" value="1"/>
</dbReference>
<evidence type="ECO:0000256" key="2">
    <source>
        <dbReference type="ARBA" id="ARBA00034247"/>
    </source>
</evidence>